<dbReference type="PROSITE" id="PS50137">
    <property type="entry name" value="DS_RBD"/>
    <property type="match status" value="1"/>
</dbReference>
<feature type="binding site" evidence="15">
    <location>
        <position position="51"/>
    </location>
    <ligand>
        <name>Mg(2+)</name>
        <dbReference type="ChEBI" id="CHEBI:18420"/>
    </ligand>
</feature>
<dbReference type="SMART" id="SM00535">
    <property type="entry name" value="RIBOc"/>
    <property type="match status" value="1"/>
</dbReference>
<dbReference type="STRING" id="1082479.SAMN05216241_102396"/>
<dbReference type="Proteomes" id="UP000199415">
    <property type="component" value="Unassembled WGS sequence"/>
</dbReference>
<evidence type="ECO:0000259" key="18">
    <source>
        <dbReference type="PROSITE" id="PS50142"/>
    </source>
</evidence>
<dbReference type="Gene3D" id="1.10.1520.10">
    <property type="entry name" value="Ribonuclease III domain"/>
    <property type="match status" value="1"/>
</dbReference>
<keyword evidence="5 15" id="KW-0963">Cytoplasm</keyword>
<keyword evidence="10 15" id="KW-0479">Metal-binding</keyword>
<evidence type="ECO:0000313" key="20">
    <source>
        <dbReference type="Proteomes" id="UP000199415"/>
    </source>
</evidence>
<evidence type="ECO:0000256" key="14">
    <source>
        <dbReference type="ARBA" id="ARBA00022884"/>
    </source>
</evidence>
<dbReference type="SUPFAM" id="SSF54768">
    <property type="entry name" value="dsRNA-binding domain-like"/>
    <property type="match status" value="1"/>
</dbReference>
<feature type="binding site" evidence="15">
    <location>
        <position position="127"/>
    </location>
    <ligand>
        <name>Mg(2+)</name>
        <dbReference type="ChEBI" id="CHEBI:18420"/>
    </ligand>
</feature>
<feature type="domain" description="RNase III" evidence="18">
    <location>
        <begin position="10"/>
        <end position="138"/>
    </location>
</feature>
<feature type="active site" evidence="15">
    <location>
        <position position="127"/>
    </location>
</feature>
<dbReference type="PANTHER" id="PTHR11207:SF0">
    <property type="entry name" value="RIBONUCLEASE 3"/>
    <property type="match status" value="1"/>
</dbReference>
<keyword evidence="6 15" id="KW-0698">rRNA processing</keyword>
<proteinExistence type="inferred from homology"/>
<dbReference type="GO" id="GO:0006364">
    <property type="term" value="P:rRNA processing"/>
    <property type="evidence" value="ECO:0007669"/>
    <property type="project" value="UniProtKB-UniRule"/>
</dbReference>
<keyword evidence="7 15" id="KW-0507">mRNA processing</keyword>
<evidence type="ECO:0000256" key="13">
    <source>
        <dbReference type="ARBA" id="ARBA00022842"/>
    </source>
</evidence>
<evidence type="ECO:0000256" key="12">
    <source>
        <dbReference type="ARBA" id="ARBA00022801"/>
    </source>
</evidence>
<dbReference type="GO" id="GO:0046872">
    <property type="term" value="F:metal ion binding"/>
    <property type="evidence" value="ECO:0007669"/>
    <property type="project" value="UniProtKB-KW"/>
</dbReference>
<dbReference type="HAMAP" id="MF_00104">
    <property type="entry name" value="RNase_III"/>
    <property type="match status" value="1"/>
</dbReference>
<evidence type="ECO:0000256" key="15">
    <source>
        <dbReference type="HAMAP-Rule" id="MF_00104"/>
    </source>
</evidence>
<dbReference type="PROSITE" id="PS50142">
    <property type="entry name" value="RNASE_3_2"/>
    <property type="match status" value="1"/>
</dbReference>
<keyword evidence="8 15" id="KW-0819">tRNA processing</keyword>
<evidence type="ECO:0000256" key="1">
    <source>
        <dbReference type="ARBA" id="ARBA00000109"/>
    </source>
</evidence>
<feature type="compositionally biased region" description="Polar residues" evidence="16">
    <location>
        <begin position="226"/>
        <end position="235"/>
    </location>
</feature>
<dbReference type="InterPro" id="IPR036389">
    <property type="entry name" value="RNase_III_sf"/>
</dbReference>
<dbReference type="EMBL" id="FNCE01000002">
    <property type="protein sequence ID" value="SDF80092.1"/>
    <property type="molecule type" value="Genomic_DNA"/>
</dbReference>
<dbReference type="FunFam" id="1.10.1520.10:FF:000001">
    <property type="entry name" value="Ribonuclease 3"/>
    <property type="match status" value="1"/>
</dbReference>
<evidence type="ECO:0000256" key="11">
    <source>
        <dbReference type="ARBA" id="ARBA00022759"/>
    </source>
</evidence>
<dbReference type="InterPro" id="IPR014720">
    <property type="entry name" value="dsRBD_dom"/>
</dbReference>
<evidence type="ECO:0000256" key="7">
    <source>
        <dbReference type="ARBA" id="ARBA00022664"/>
    </source>
</evidence>
<evidence type="ECO:0000256" key="6">
    <source>
        <dbReference type="ARBA" id="ARBA00022552"/>
    </source>
</evidence>
<keyword evidence="12 15" id="KW-0378">Hydrolase</keyword>
<dbReference type="SMART" id="SM00358">
    <property type="entry name" value="DSRM"/>
    <property type="match status" value="1"/>
</dbReference>
<dbReference type="GO" id="GO:0042802">
    <property type="term" value="F:identical protein binding"/>
    <property type="evidence" value="ECO:0007669"/>
    <property type="project" value="UniProtKB-ARBA"/>
</dbReference>
<dbReference type="SUPFAM" id="SSF69065">
    <property type="entry name" value="RNase III domain-like"/>
    <property type="match status" value="1"/>
</dbReference>
<dbReference type="RefSeq" id="WP_090019008.1">
    <property type="nucleotide sequence ID" value="NZ_FNCE01000002.1"/>
</dbReference>
<dbReference type="EC" id="3.1.26.3" evidence="15"/>
<dbReference type="GO" id="GO:0003725">
    <property type="term" value="F:double-stranded RNA binding"/>
    <property type="evidence" value="ECO:0007669"/>
    <property type="project" value="TreeGrafter"/>
</dbReference>
<evidence type="ECO:0000256" key="9">
    <source>
        <dbReference type="ARBA" id="ARBA00022722"/>
    </source>
</evidence>
<keyword evidence="9 15" id="KW-0540">Nuclease</keyword>
<dbReference type="NCBIfam" id="TIGR02191">
    <property type="entry name" value="RNaseIII"/>
    <property type="match status" value="1"/>
</dbReference>
<evidence type="ECO:0000259" key="17">
    <source>
        <dbReference type="PROSITE" id="PS50137"/>
    </source>
</evidence>
<comment type="similarity">
    <text evidence="3">Belongs to the ribonuclease III family.</text>
</comment>
<dbReference type="Gene3D" id="3.30.160.20">
    <property type="match status" value="1"/>
</dbReference>
<name>A0A1G7P198_9PROT</name>
<accession>A0A1G7P198</accession>
<dbReference type="GO" id="GO:0004525">
    <property type="term" value="F:ribonuclease III activity"/>
    <property type="evidence" value="ECO:0007669"/>
    <property type="project" value="UniProtKB-UniRule"/>
</dbReference>
<keyword evidence="11 15" id="KW-0255">Endonuclease</keyword>
<keyword evidence="20" id="KW-1185">Reference proteome</keyword>
<dbReference type="PROSITE" id="PS00517">
    <property type="entry name" value="RNASE_3_1"/>
    <property type="match status" value="1"/>
</dbReference>
<dbReference type="OrthoDB" id="9805026at2"/>
<evidence type="ECO:0000313" key="19">
    <source>
        <dbReference type="EMBL" id="SDF80092.1"/>
    </source>
</evidence>
<feature type="region of interest" description="Disordered" evidence="16">
    <location>
        <begin position="203"/>
        <end position="235"/>
    </location>
</feature>
<evidence type="ECO:0000256" key="3">
    <source>
        <dbReference type="ARBA" id="ARBA00010183"/>
    </source>
</evidence>
<feature type="domain" description="DRBM" evidence="17">
    <location>
        <begin position="163"/>
        <end position="232"/>
    </location>
</feature>
<dbReference type="InterPro" id="IPR000999">
    <property type="entry name" value="RNase_III_dom"/>
</dbReference>
<dbReference type="GO" id="GO:0005737">
    <property type="term" value="C:cytoplasm"/>
    <property type="evidence" value="ECO:0007669"/>
    <property type="project" value="UniProtKB-SubCell"/>
</dbReference>
<keyword evidence="14 15" id="KW-0694">RNA-binding</keyword>
<protein>
    <recommendedName>
        <fullName evidence="15">Ribonuclease 3</fullName>
        <ecNumber evidence="15">3.1.26.3</ecNumber>
    </recommendedName>
    <alternativeName>
        <fullName evidence="15">Ribonuclease III</fullName>
        <shortName evidence="15">RNase III</shortName>
    </alternativeName>
</protein>
<gene>
    <name evidence="15" type="primary">rnc</name>
    <name evidence="19" type="ORF">SAMN05216241_102396</name>
</gene>
<feature type="active site" evidence="15">
    <location>
        <position position="55"/>
    </location>
</feature>
<dbReference type="CDD" id="cd00593">
    <property type="entry name" value="RIBOc"/>
    <property type="match status" value="1"/>
</dbReference>
<evidence type="ECO:0000256" key="5">
    <source>
        <dbReference type="ARBA" id="ARBA00022490"/>
    </source>
</evidence>
<comment type="subcellular location">
    <subcellularLocation>
        <location evidence="2 15">Cytoplasm</location>
    </subcellularLocation>
</comment>
<evidence type="ECO:0000256" key="10">
    <source>
        <dbReference type="ARBA" id="ARBA00022723"/>
    </source>
</evidence>
<reference evidence="19 20" key="1">
    <citation type="submission" date="2016-10" db="EMBL/GenBank/DDBJ databases">
        <authorList>
            <person name="de Groot N.N."/>
        </authorList>
    </citation>
    <scope>NUCLEOTIDE SEQUENCE [LARGE SCALE GENOMIC DNA]</scope>
    <source>
        <strain evidence="19 20">DSM 25584</strain>
    </source>
</reference>
<evidence type="ECO:0000256" key="16">
    <source>
        <dbReference type="SAM" id="MobiDB-lite"/>
    </source>
</evidence>
<organism evidence="19 20">
    <name type="scientific">Limimonas halophila</name>
    <dbReference type="NCBI Taxonomy" id="1082479"/>
    <lineage>
        <taxon>Bacteria</taxon>
        <taxon>Pseudomonadati</taxon>
        <taxon>Pseudomonadota</taxon>
        <taxon>Alphaproteobacteria</taxon>
        <taxon>Rhodospirillales</taxon>
        <taxon>Rhodovibrionaceae</taxon>
        <taxon>Limimonas</taxon>
    </lineage>
</organism>
<dbReference type="GO" id="GO:0019843">
    <property type="term" value="F:rRNA binding"/>
    <property type="evidence" value="ECO:0007669"/>
    <property type="project" value="UniProtKB-KW"/>
</dbReference>
<feature type="binding site" evidence="15">
    <location>
        <position position="124"/>
    </location>
    <ligand>
        <name>Mg(2+)</name>
        <dbReference type="ChEBI" id="CHEBI:18420"/>
    </ligand>
</feature>
<dbReference type="GO" id="GO:0008033">
    <property type="term" value="P:tRNA processing"/>
    <property type="evidence" value="ECO:0007669"/>
    <property type="project" value="UniProtKB-KW"/>
</dbReference>
<sequence>MTSSDATVDLSALAERLGHAFAEPTLLRQALTHSSAAGSARSEVASYERLEFLGDRVLGLIVADMLLDAFPSEAEGALARRHAFLVSRDALAEVGRELDLSRFLRVSKGEAESGGRHNPAMLADVCEAIIGAIYRDGGLNAARAFVQRHWQPLLRQNRRPPQDAKTALQEWAQARGLPLPSYREVGREGPSHEPRFTVEAVVQNHDPARGSGRSKRAAEHDAAQRLLTQVQGEDA</sequence>
<dbReference type="FunFam" id="3.30.160.20:FF:000003">
    <property type="entry name" value="Ribonuclease 3"/>
    <property type="match status" value="1"/>
</dbReference>
<dbReference type="CDD" id="cd10845">
    <property type="entry name" value="DSRM_RNAse_III_family"/>
    <property type="match status" value="1"/>
</dbReference>
<dbReference type="InterPro" id="IPR011907">
    <property type="entry name" value="RNase_III"/>
</dbReference>
<dbReference type="PANTHER" id="PTHR11207">
    <property type="entry name" value="RIBONUCLEASE III"/>
    <property type="match status" value="1"/>
</dbReference>
<dbReference type="AlphaFoldDB" id="A0A1G7P198"/>
<comment type="catalytic activity">
    <reaction evidence="1 15">
        <text>Endonucleolytic cleavage to 5'-phosphomonoester.</text>
        <dbReference type="EC" id="3.1.26.3"/>
    </reaction>
</comment>
<evidence type="ECO:0000256" key="2">
    <source>
        <dbReference type="ARBA" id="ARBA00004496"/>
    </source>
</evidence>
<dbReference type="GO" id="GO:0010468">
    <property type="term" value="P:regulation of gene expression"/>
    <property type="evidence" value="ECO:0007669"/>
    <property type="project" value="TreeGrafter"/>
</dbReference>
<evidence type="ECO:0000256" key="8">
    <source>
        <dbReference type="ARBA" id="ARBA00022694"/>
    </source>
</evidence>
<comment type="function">
    <text evidence="15">Digests double-stranded RNA. Involved in the processing of primary rRNA transcript to yield the immediate precursors to the large and small rRNAs (23S and 16S). Processes some mRNAs, and tRNAs when they are encoded in the rRNA operon. Processes pre-crRNA and tracrRNA of type II CRISPR loci if present in the organism.</text>
</comment>
<dbReference type="Pfam" id="PF14622">
    <property type="entry name" value="Ribonucleas_3_3"/>
    <property type="match status" value="1"/>
</dbReference>
<dbReference type="GO" id="GO:0006397">
    <property type="term" value="P:mRNA processing"/>
    <property type="evidence" value="ECO:0007669"/>
    <property type="project" value="UniProtKB-UniRule"/>
</dbReference>
<comment type="subunit">
    <text evidence="4 15">Homodimer.</text>
</comment>
<comment type="cofactor">
    <cofactor evidence="15">
        <name>Mg(2+)</name>
        <dbReference type="ChEBI" id="CHEBI:18420"/>
    </cofactor>
</comment>
<keyword evidence="15" id="KW-0699">rRNA-binding</keyword>
<dbReference type="Pfam" id="PF00035">
    <property type="entry name" value="dsrm"/>
    <property type="match status" value="1"/>
</dbReference>
<keyword evidence="13 15" id="KW-0460">Magnesium</keyword>
<evidence type="ECO:0000256" key="4">
    <source>
        <dbReference type="ARBA" id="ARBA00011738"/>
    </source>
</evidence>